<name>A0A3P3VZX2_9FLAO</name>
<proteinExistence type="predicted"/>
<evidence type="ECO:0000256" key="1">
    <source>
        <dbReference type="SAM" id="SignalP"/>
    </source>
</evidence>
<dbReference type="OrthoDB" id="1453093at2"/>
<dbReference type="RefSeq" id="WP_125014155.1">
    <property type="nucleotide sequence ID" value="NZ_RQVR01000029.1"/>
</dbReference>
<feature type="signal peptide" evidence="1">
    <location>
        <begin position="1"/>
        <end position="25"/>
    </location>
</feature>
<organism evidence="2 3">
    <name type="scientific">Flavobacterium macacae</name>
    <dbReference type="NCBI Taxonomy" id="2488993"/>
    <lineage>
        <taxon>Bacteria</taxon>
        <taxon>Pseudomonadati</taxon>
        <taxon>Bacteroidota</taxon>
        <taxon>Flavobacteriia</taxon>
        <taxon>Flavobacteriales</taxon>
        <taxon>Flavobacteriaceae</taxon>
        <taxon>Flavobacterium</taxon>
    </lineage>
</organism>
<reference evidence="2 3" key="1">
    <citation type="submission" date="2018-11" db="EMBL/GenBank/DDBJ databases">
        <title>Flavobacterium sp. nov., YIM 102600 draft genome.</title>
        <authorList>
            <person name="Li G."/>
            <person name="Jiang Y."/>
        </authorList>
    </citation>
    <scope>NUCLEOTIDE SEQUENCE [LARGE SCALE GENOMIC DNA]</scope>
    <source>
        <strain evidence="2 3">YIM 102600</strain>
    </source>
</reference>
<keyword evidence="3" id="KW-1185">Reference proteome</keyword>
<gene>
    <name evidence="2" type="ORF">EG849_14930</name>
</gene>
<dbReference type="EMBL" id="RQVR01000029">
    <property type="protein sequence ID" value="RRJ88054.1"/>
    <property type="molecule type" value="Genomic_DNA"/>
</dbReference>
<keyword evidence="1" id="KW-0732">Signal</keyword>
<dbReference type="Proteomes" id="UP000271937">
    <property type="component" value="Unassembled WGS sequence"/>
</dbReference>
<dbReference type="AlphaFoldDB" id="A0A3P3VZX2"/>
<sequence length="94" mass="10067">MNTIFLKKVSMPVAVAILGIAGAFATTSMASNKASVNVWGHKFTSSAVPCDEIKMCQTENNGILCRVDDSDDTSLQLKGKISPTVCPTTLYRIL</sequence>
<evidence type="ECO:0000313" key="3">
    <source>
        <dbReference type="Proteomes" id="UP000271937"/>
    </source>
</evidence>
<protein>
    <recommendedName>
        <fullName evidence="4">DUF2282 domain-containing protein</fullName>
    </recommendedName>
</protein>
<evidence type="ECO:0008006" key="4">
    <source>
        <dbReference type="Google" id="ProtNLM"/>
    </source>
</evidence>
<evidence type="ECO:0000313" key="2">
    <source>
        <dbReference type="EMBL" id="RRJ88054.1"/>
    </source>
</evidence>
<feature type="chain" id="PRO_5018213314" description="DUF2282 domain-containing protein" evidence="1">
    <location>
        <begin position="26"/>
        <end position="94"/>
    </location>
</feature>
<comment type="caution">
    <text evidence="2">The sequence shown here is derived from an EMBL/GenBank/DDBJ whole genome shotgun (WGS) entry which is preliminary data.</text>
</comment>
<accession>A0A3P3VZX2</accession>